<dbReference type="SUPFAM" id="SSF53187">
    <property type="entry name" value="Zn-dependent exopeptidases"/>
    <property type="match status" value="1"/>
</dbReference>
<sequence>MSDLKGAIYAGHGGVDSGAVGVDNAYESRKALELMTEATKYARSLGMTVVNNRTADVNRNIDADAKKANNEKVDFLVEIHLDSATASALGTTGFYCDGSATSKKLAQCVNDRVDDYFKDRGIKPDTSTRHGRLGILRESNAVAMLLETCFISNKADMTTFKEKKTLIAQAIIHGVLDYYGILLPQAKKKGKQWLYAKANLGIRSVAGKWDSKQAFILPQHAAIQVDHDNLKNRWFEINWQGKKGYYSASVSTYFDVKNPNTPYVCQDNLLFRAEDKWGGKPSFRLKKGQQVNVVGITSKGWLKATFGEQYGYLPNDKKYLKKK</sequence>
<dbReference type="EMBL" id="JAARZS010000057">
    <property type="protein sequence ID" value="MBC2285755.1"/>
    <property type="molecule type" value="Genomic_DNA"/>
</dbReference>
<evidence type="ECO:0000259" key="1">
    <source>
        <dbReference type="SMART" id="SM00646"/>
    </source>
</evidence>
<reference evidence="2 3" key="1">
    <citation type="submission" date="2020-03" db="EMBL/GenBank/DDBJ databases">
        <title>Soil Listeria distribution.</title>
        <authorList>
            <person name="Liao J."/>
            <person name="Wiedmann M."/>
        </authorList>
    </citation>
    <scope>NUCLEOTIDE SEQUENCE [LARGE SCALE GENOMIC DNA]</scope>
    <source>
        <strain evidence="2 3">FSL L7-0054</strain>
    </source>
</reference>
<gene>
    <name evidence="2" type="ORF">HCB69_15380</name>
</gene>
<evidence type="ECO:0000313" key="2">
    <source>
        <dbReference type="EMBL" id="MBC2285755.1"/>
    </source>
</evidence>
<dbReference type="InterPro" id="IPR050695">
    <property type="entry name" value="N-acetylmuramoyl_amidase_3"/>
</dbReference>
<dbReference type="CDD" id="cd02696">
    <property type="entry name" value="MurNAc-LAA"/>
    <property type="match status" value="1"/>
</dbReference>
<dbReference type="Gene3D" id="3.40.630.40">
    <property type="entry name" value="Zn-dependent exopeptidases"/>
    <property type="match status" value="1"/>
</dbReference>
<protein>
    <submittedName>
        <fullName evidence="2">N-acetylmuramoyl-L-alanine amidase</fullName>
    </submittedName>
</protein>
<proteinExistence type="predicted"/>
<dbReference type="AlphaFoldDB" id="A0A842FIR8"/>
<evidence type="ECO:0000313" key="3">
    <source>
        <dbReference type="Proteomes" id="UP000585696"/>
    </source>
</evidence>
<accession>A0A842FIR8</accession>
<dbReference type="PANTHER" id="PTHR30404:SF8">
    <property type="entry name" value="AUTOLYSIN PH-RELATED"/>
    <property type="match status" value="1"/>
</dbReference>
<dbReference type="GO" id="GO:0009253">
    <property type="term" value="P:peptidoglycan catabolic process"/>
    <property type="evidence" value="ECO:0007669"/>
    <property type="project" value="InterPro"/>
</dbReference>
<feature type="domain" description="MurNAc-LAA" evidence="1">
    <location>
        <begin position="65"/>
        <end position="176"/>
    </location>
</feature>
<dbReference type="Gene3D" id="2.30.30.40">
    <property type="entry name" value="SH3 Domains"/>
    <property type="match status" value="1"/>
</dbReference>
<dbReference type="Proteomes" id="UP000585696">
    <property type="component" value="Unassembled WGS sequence"/>
</dbReference>
<dbReference type="GO" id="GO:0008745">
    <property type="term" value="F:N-acetylmuramoyl-L-alanine amidase activity"/>
    <property type="evidence" value="ECO:0007669"/>
    <property type="project" value="InterPro"/>
</dbReference>
<organism evidence="2 3">
    <name type="scientific">Listeria booriae</name>
    <dbReference type="NCBI Taxonomy" id="1552123"/>
    <lineage>
        <taxon>Bacteria</taxon>
        <taxon>Bacillati</taxon>
        <taxon>Bacillota</taxon>
        <taxon>Bacilli</taxon>
        <taxon>Bacillales</taxon>
        <taxon>Listeriaceae</taxon>
        <taxon>Listeria</taxon>
    </lineage>
</organism>
<dbReference type="Pfam" id="PF01520">
    <property type="entry name" value="Amidase_3"/>
    <property type="match status" value="1"/>
</dbReference>
<dbReference type="PANTHER" id="PTHR30404">
    <property type="entry name" value="N-ACETYLMURAMOYL-L-ALANINE AMIDASE"/>
    <property type="match status" value="1"/>
</dbReference>
<dbReference type="InterPro" id="IPR002508">
    <property type="entry name" value="MurNAc-LAA_cat"/>
</dbReference>
<name>A0A842FIR8_9LIST</name>
<comment type="caution">
    <text evidence="2">The sequence shown here is derived from an EMBL/GenBank/DDBJ whole genome shotgun (WGS) entry which is preliminary data.</text>
</comment>
<dbReference type="GO" id="GO:0030288">
    <property type="term" value="C:outer membrane-bounded periplasmic space"/>
    <property type="evidence" value="ECO:0007669"/>
    <property type="project" value="TreeGrafter"/>
</dbReference>
<dbReference type="SMART" id="SM00646">
    <property type="entry name" value="Ami_3"/>
    <property type="match status" value="1"/>
</dbReference>